<dbReference type="Proteomes" id="UP001326715">
    <property type="component" value="Chromosome"/>
</dbReference>
<evidence type="ECO:0000313" key="3">
    <source>
        <dbReference type="Proteomes" id="UP000183788"/>
    </source>
</evidence>
<dbReference type="PANTHER" id="PTHR38436:SF1">
    <property type="entry name" value="ESTER CYCLASE"/>
    <property type="match status" value="1"/>
</dbReference>
<reference evidence="1 3" key="1">
    <citation type="submission" date="2016-11" db="EMBL/GenBank/DDBJ databases">
        <authorList>
            <person name="Jaros S."/>
            <person name="Januszkiewicz K."/>
            <person name="Wedrychowicz H."/>
        </authorList>
    </citation>
    <scope>NUCLEOTIDE SEQUENCE [LARGE SCALE GENOMIC DNA]</scope>
    <source>
        <strain evidence="1 3">DSM 784</strain>
    </source>
</reference>
<keyword evidence="4" id="KW-1185">Reference proteome</keyword>
<dbReference type="InterPro" id="IPR032710">
    <property type="entry name" value="NTF2-like_dom_sf"/>
</dbReference>
<organism evidence="1 3">
    <name type="scientific">Chitinophaga sancti</name>
    <dbReference type="NCBI Taxonomy" id="1004"/>
    <lineage>
        <taxon>Bacteria</taxon>
        <taxon>Pseudomonadati</taxon>
        <taxon>Bacteroidota</taxon>
        <taxon>Chitinophagia</taxon>
        <taxon>Chitinophagales</taxon>
        <taxon>Chitinophagaceae</taxon>
        <taxon>Chitinophaga</taxon>
    </lineage>
</organism>
<gene>
    <name evidence="1" type="ORF">SAMN05661012_03652</name>
    <name evidence="2" type="ORF">SR876_27780</name>
</gene>
<dbReference type="OrthoDB" id="7876517at2"/>
<dbReference type="Pfam" id="PF07366">
    <property type="entry name" value="SnoaL"/>
    <property type="match status" value="1"/>
</dbReference>
<evidence type="ECO:0000313" key="4">
    <source>
        <dbReference type="Proteomes" id="UP001326715"/>
    </source>
</evidence>
<evidence type="ECO:0000313" key="1">
    <source>
        <dbReference type="EMBL" id="SFW69992.1"/>
    </source>
</evidence>
<reference evidence="2 4" key="2">
    <citation type="submission" date="2023-11" db="EMBL/GenBank/DDBJ databases">
        <title>MicrobeMod: A computational toolkit for identifying prokaryotic methylation and restriction-modification with nanopore sequencing.</title>
        <authorList>
            <person name="Crits-Christoph A."/>
            <person name="Kang S.C."/>
            <person name="Lee H."/>
            <person name="Ostrov N."/>
        </authorList>
    </citation>
    <scope>NUCLEOTIDE SEQUENCE [LARGE SCALE GENOMIC DNA]</scope>
    <source>
        <strain evidence="2 4">ATCC 23090</strain>
    </source>
</reference>
<dbReference type="InterPro" id="IPR009959">
    <property type="entry name" value="Cyclase_SnoaL-like"/>
</dbReference>
<dbReference type="Gene3D" id="3.10.450.50">
    <property type="match status" value="1"/>
</dbReference>
<dbReference type="PANTHER" id="PTHR38436">
    <property type="entry name" value="POLYKETIDE CYCLASE SNOAL-LIKE DOMAIN"/>
    <property type="match status" value="1"/>
</dbReference>
<dbReference type="GO" id="GO:0030638">
    <property type="term" value="P:polyketide metabolic process"/>
    <property type="evidence" value="ECO:0007669"/>
    <property type="project" value="InterPro"/>
</dbReference>
<name>A0A1K1RD69_9BACT</name>
<dbReference type="STRING" id="1004.SAMN05661012_03652"/>
<dbReference type="RefSeq" id="WP_072362658.1">
    <property type="nucleotide sequence ID" value="NZ_CBHWAX010000059.1"/>
</dbReference>
<dbReference type="EMBL" id="CP140154">
    <property type="protein sequence ID" value="WQG88733.1"/>
    <property type="molecule type" value="Genomic_DNA"/>
</dbReference>
<dbReference type="EMBL" id="FPIZ01000011">
    <property type="protein sequence ID" value="SFW69992.1"/>
    <property type="molecule type" value="Genomic_DNA"/>
</dbReference>
<accession>A0A1K1RD69</accession>
<dbReference type="SUPFAM" id="SSF54427">
    <property type="entry name" value="NTF2-like"/>
    <property type="match status" value="1"/>
</dbReference>
<dbReference type="Proteomes" id="UP000183788">
    <property type="component" value="Unassembled WGS sequence"/>
</dbReference>
<dbReference type="AlphaFoldDB" id="A0A1K1RD69"/>
<evidence type="ECO:0000313" key="2">
    <source>
        <dbReference type="EMBL" id="WQG88733.1"/>
    </source>
</evidence>
<protein>
    <submittedName>
        <fullName evidence="2">Ester cyclase</fullName>
    </submittedName>
    <submittedName>
        <fullName evidence="1">SnoaL-like polyketide cyclase</fullName>
    </submittedName>
</protein>
<proteinExistence type="predicted"/>
<sequence>MSKAVVLRFNEEVLVKGDLEVFDAIVSPSFTNHTAPAGTDKGKAGLLAFYNNVLKPAFPDLTIEIHEMFEEGDTVITRKTIRGTLGVPFMGFEAGKKVEMPTIDIVKVKDGQYVDHWAERHIQPA</sequence>